<name>A0A9Q8PMB8_PASFU</name>
<dbReference type="Proteomes" id="UP000756132">
    <property type="component" value="Chromosome 13"/>
</dbReference>
<dbReference type="GeneID" id="71993957"/>
<keyword evidence="4 8" id="KW-0812">Transmembrane</keyword>
<accession>A0A9Q8PMB8</accession>
<dbReference type="OrthoDB" id="3639251at2759"/>
<evidence type="ECO:0000313" key="10">
    <source>
        <dbReference type="EMBL" id="UJO25067.1"/>
    </source>
</evidence>
<dbReference type="InterPro" id="IPR011701">
    <property type="entry name" value="MFS"/>
</dbReference>
<dbReference type="Gene3D" id="1.20.1250.20">
    <property type="entry name" value="MFS general substrate transporter like domains"/>
    <property type="match status" value="1"/>
</dbReference>
<feature type="transmembrane region" description="Helical" evidence="8">
    <location>
        <begin position="460"/>
        <end position="478"/>
    </location>
</feature>
<evidence type="ECO:0000256" key="2">
    <source>
        <dbReference type="ARBA" id="ARBA00005986"/>
    </source>
</evidence>
<evidence type="ECO:0000256" key="5">
    <source>
        <dbReference type="ARBA" id="ARBA00022989"/>
    </source>
</evidence>
<dbReference type="GO" id="GO:0016020">
    <property type="term" value="C:membrane"/>
    <property type="evidence" value="ECO:0007669"/>
    <property type="project" value="UniProtKB-SubCell"/>
</dbReference>
<dbReference type="AlphaFoldDB" id="A0A9Q8PMB8"/>
<feature type="transmembrane region" description="Helical" evidence="8">
    <location>
        <begin position="395"/>
        <end position="417"/>
    </location>
</feature>
<proteinExistence type="inferred from homology"/>
<dbReference type="PANTHER" id="PTHR43791">
    <property type="entry name" value="PERMEASE-RELATED"/>
    <property type="match status" value="1"/>
</dbReference>
<dbReference type="InterPro" id="IPR020846">
    <property type="entry name" value="MFS_dom"/>
</dbReference>
<dbReference type="FunFam" id="1.20.1250.20:FF:000065">
    <property type="entry name" value="Putative MFS pantothenate transporter"/>
    <property type="match status" value="1"/>
</dbReference>
<feature type="transmembrane region" description="Helical" evidence="8">
    <location>
        <begin position="166"/>
        <end position="191"/>
    </location>
</feature>
<feature type="transmembrane region" description="Helical" evidence="8">
    <location>
        <begin position="303"/>
        <end position="322"/>
    </location>
</feature>
<dbReference type="Pfam" id="PF07110">
    <property type="entry name" value="EthD"/>
    <property type="match status" value="1"/>
</dbReference>
<feature type="transmembrane region" description="Helical" evidence="8">
    <location>
        <begin position="490"/>
        <end position="508"/>
    </location>
</feature>
<dbReference type="InterPro" id="IPR011008">
    <property type="entry name" value="Dimeric_a/b-barrel"/>
</dbReference>
<organism evidence="10 11">
    <name type="scientific">Passalora fulva</name>
    <name type="common">Tomato leaf mold</name>
    <name type="synonym">Cladosporium fulvum</name>
    <dbReference type="NCBI Taxonomy" id="5499"/>
    <lineage>
        <taxon>Eukaryota</taxon>
        <taxon>Fungi</taxon>
        <taxon>Dikarya</taxon>
        <taxon>Ascomycota</taxon>
        <taxon>Pezizomycotina</taxon>
        <taxon>Dothideomycetes</taxon>
        <taxon>Dothideomycetidae</taxon>
        <taxon>Mycosphaerellales</taxon>
        <taxon>Mycosphaerellaceae</taxon>
        <taxon>Fulvia</taxon>
    </lineage>
</organism>
<protein>
    <submittedName>
        <fullName evidence="10">MFS transporter PfmaC</fullName>
    </submittedName>
</protein>
<feature type="domain" description="Major facilitator superfamily (MFS) profile" evidence="9">
    <location>
        <begin position="73"/>
        <end position="487"/>
    </location>
</feature>
<feature type="transmembrane region" description="Helical" evidence="8">
    <location>
        <begin position="140"/>
        <end position="159"/>
    </location>
</feature>
<dbReference type="PANTHER" id="PTHR43791:SF43">
    <property type="entry name" value="MAJOR FACILITATOR SUPERFAMILY (MFS) PROFILE DOMAIN-CONTAINING PROTEIN"/>
    <property type="match status" value="1"/>
</dbReference>
<keyword evidence="5 8" id="KW-1133">Transmembrane helix</keyword>
<dbReference type="PROSITE" id="PS50850">
    <property type="entry name" value="MFS"/>
    <property type="match status" value="1"/>
</dbReference>
<feature type="transmembrane region" description="Helical" evidence="8">
    <location>
        <begin position="234"/>
        <end position="256"/>
    </location>
</feature>
<evidence type="ECO:0000256" key="3">
    <source>
        <dbReference type="ARBA" id="ARBA00022448"/>
    </source>
</evidence>
<keyword evidence="11" id="KW-1185">Reference proteome</keyword>
<dbReference type="GO" id="GO:0016491">
    <property type="term" value="F:oxidoreductase activity"/>
    <property type="evidence" value="ECO:0007669"/>
    <property type="project" value="InterPro"/>
</dbReference>
<gene>
    <name evidence="10" type="ORF">CLAFUR5_14079</name>
</gene>
<comment type="similarity">
    <text evidence="2">Belongs to the tpcK family.</text>
</comment>
<evidence type="ECO:0000256" key="6">
    <source>
        <dbReference type="ARBA" id="ARBA00023136"/>
    </source>
</evidence>
<feature type="transmembrane region" description="Helical" evidence="8">
    <location>
        <begin position="368"/>
        <end position="389"/>
    </location>
</feature>
<comment type="subcellular location">
    <subcellularLocation>
        <location evidence="1">Membrane</location>
        <topology evidence="1">Multi-pass membrane protein</topology>
    </subcellularLocation>
</comment>
<keyword evidence="3" id="KW-0813">Transport</keyword>
<feature type="transmembrane region" description="Helical" evidence="8">
    <location>
        <begin position="342"/>
        <end position="361"/>
    </location>
</feature>
<keyword evidence="6 8" id="KW-0472">Membrane</keyword>
<feature type="transmembrane region" description="Helical" evidence="8">
    <location>
        <begin position="429"/>
        <end position="448"/>
    </location>
</feature>
<evidence type="ECO:0000256" key="1">
    <source>
        <dbReference type="ARBA" id="ARBA00004141"/>
    </source>
</evidence>
<dbReference type="SUPFAM" id="SSF54909">
    <property type="entry name" value="Dimeric alpha+beta barrel"/>
    <property type="match status" value="1"/>
</dbReference>
<evidence type="ECO:0000256" key="7">
    <source>
        <dbReference type="ARBA" id="ARBA00037968"/>
    </source>
</evidence>
<dbReference type="EMBL" id="CP090175">
    <property type="protein sequence ID" value="UJO25067.1"/>
    <property type="molecule type" value="Genomic_DNA"/>
</dbReference>
<dbReference type="InterPro" id="IPR036259">
    <property type="entry name" value="MFS_trans_sf"/>
</dbReference>
<evidence type="ECO:0000259" key="9">
    <source>
        <dbReference type="PROSITE" id="PS50850"/>
    </source>
</evidence>
<sequence>MATNEQPIPVATDGKVNQQITITGTDSEVTDIEHNDPRSYKSSPWRKFVGIFWDSVDGSPKRRRYIQKLDTYLLSYICLGYFIKQIDQTNMSNAYVSGMKEDLELYGNERNWLNTYFNVGIILGTLPAQMIQLRWVRPSIWIPCCELFWSIFVIGMGFAKNVETLYVLRFFVGFAEACCFPGFAALLGGWYGPMELGKRAGLFEQSSAIGEMVSGYLQAALYTGLNGTAGKAGWQWMFVFDGIIGIPIAIWGLFAIPDLPHTTRAFYFGKEEKEYGIERVESFGRAPPEKLTFRSIGRVFTNWRLWAFVLPYLMVGQANGGTRYFNLWLKDKGYSVVDTNTLPTAGNALSIVAAIGFGVAADYTGHNAILIVAVELLVIAANIILSVWYVPNPVILFANYLLYVGFAAQPIVIAWGHHLAAADPNLRQLLVATGNVISYCFNAWLPLGLFPTYDAPKYDYGYQILILFSVLAIGGTVAKKANTVPNPMRALLAFAFALGTYAGTNAQAPAPAPAPETYAIMPLQTNTTPFPPTSIAFVAKHPDMSFEDFKTHYETQHIPLFLSLVDGSRYIESYILQYAPRNETTTKPQLFTPPQGSEDWEYDAIASIVYKSQEAYEELGKKYAEHYETISDDEAKFIDQAKLRAVVVREGEITQFVLK</sequence>
<dbReference type="Pfam" id="PF07690">
    <property type="entry name" value="MFS_1"/>
    <property type="match status" value="1"/>
</dbReference>
<evidence type="ECO:0000256" key="4">
    <source>
        <dbReference type="ARBA" id="ARBA00022692"/>
    </source>
</evidence>
<evidence type="ECO:0000256" key="8">
    <source>
        <dbReference type="SAM" id="Phobius"/>
    </source>
</evidence>
<reference evidence="10" key="1">
    <citation type="submission" date="2021-12" db="EMBL/GenBank/DDBJ databases">
        <authorList>
            <person name="Zaccaron A."/>
            <person name="Stergiopoulos I."/>
        </authorList>
    </citation>
    <scope>NUCLEOTIDE SEQUENCE</scope>
    <source>
        <strain evidence="10">Race5_Kim</strain>
    </source>
</reference>
<evidence type="ECO:0000313" key="11">
    <source>
        <dbReference type="Proteomes" id="UP000756132"/>
    </source>
</evidence>
<reference evidence="10" key="2">
    <citation type="journal article" date="2022" name="Microb. Genom.">
        <title>A chromosome-scale genome assembly of the tomato pathogen Cladosporium fulvum reveals a compartmentalized genome architecture and the presence of a dispensable chromosome.</title>
        <authorList>
            <person name="Zaccaron A.Z."/>
            <person name="Chen L.H."/>
            <person name="Samaras A."/>
            <person name="Stergiopoulos I."/>
        </authorList>
    </citation>
    <scope>NUCLEOTIDE SEQUENCE</scope>
    <source>
        <strain evidence="10">Race5_Kim</strain>
    </source>
</reference>
<dbReference type="Gene3D" id="3.30.70.100">
    <property type="match status" value="1"/>
</dbReference>
<dbReference type="InterPro" id="IPR009799">
    <property type="entry name" value="EthD_dom"/>
</dbReference>
<dbReference type="SUPFAM" id="SSF103473">
    <property type="entry name" value="MFS general substrate transporter"/>
    <property type="match status" value="1"/>
</dbReference>
<dbReference type="GO" id="GO:0022857">
    <property type="term" value="F:transmembrane transporter activity"/>
    <property type="evidence" value="ECO:0007669"/>
    <property type="project" value="InterPro"/>
</dbReference>
<dbReference type="RefSeq" id="XP_047769433.1">
    <property type="nucleotide sequence ID" value="XM_047913227.1"/>
</dbReference>
<dbReference type="KEGG" id="ffu:CLAFUR5_14079"/>
<comment type="similarity">
    <text evidence="7">Belongs to the major facilitator superfamily. Allantoate permease family.</text>
</comment>